<dbReference type="InterPro" id="IPR035897">
    <property type="entry name" value="Toll_tir_struct_dom_sf"/>
</dbReference>
<keyword evidence="4" id="KW-1185">Reference proteome</keyword>
<dbReference type="PANTHER" id="PTHR32009">
    <property type="entry name" value="TMV RESISTANCE PROTEIN N-LIKE"/>
    <property type="match status" value="1"/>
</dbReference>
<dbReference type="AlphaFoldDB" id="A0A445LRN6"/>
<organism evidence="3 4">
    <name type="scientific">Glycine soja</name>
    <name type="common">Wild soybean</name>
    <dbReference type="NCBI Taxonomy" id="3848"/>
    <lineage>
        <taxon>Eukaryota</taxon>
        <taxon>Viridiplantae</taxon>
        <taxon>Streptophyta</taxon>
        <taxon>Embryophyta</taxon>
        <taxon>Tracheophyta</taxon>
        <taxon>Spermatophyta</taxon>
        <taxon>Magnoliopsida</taxon>
        <taxon>eudicotyledons</taxon>
        <taxon>Gunneridae</taxon>
        <taxon>Pentapetalae</taxon>
        <taxon>rosids</taxon>
        <taxon>fabids</taxon>
        <taxon>Fabales</taxon>
        <taxon>Fabaceae</taxon>
        <taxon>Papilionoideae</taxon>
        <taxon>50 kb inversion clade</taxon>
        <taxon>NPAAA clade</taxon>
        <taxon>indigoferoid/millettioid clade</taxon>
        <taxon>Phaseoleae</taxon>
        <taxon>Glycine</taxon>
        <taxon>Glycine subgen. Soja</taxon>
    </lineage>
</organism>
<name>A0A445LRN6_GLYSO</name>
<dbReference type="GO" id="GO:0007165">
    <property type="term" value="P:signal transduction"/>
    <property type="evidence" value="ECO:0007669"/>
    <property type="project" value="InterPro"/>
</dbReference>
<sequence>MAMQSSSSSFSYRFTYDVFLSFRGEDTHHSFTGNLYKALHDKGIYTLIDDQDLCRGNQITSALEKAIQESKIFIIVLSENYASSSFCLNELAYILNFIKGNVMFEFLDVDVELCGVLLSKVEIMRF</sequence>
<dbReference type="InterPro" id="IPR000157">
    <property type="entry name" value="TIR_dom"/>
</dbReference>
<keyword evidence="1" id="KW-0520">NAD</keyword>
<dbReference type="Gene3D" id="3.40.50.10140">
    <property type="entry name" value="Toll/interleukin-1 receptor homology (TIR) domain"/>
    <property type="match status" value="1"/>
</dbReference>
<dbReference type="Pfam" id="PF01582">
    <property type="entry name" value="TIR"/>
    <property type="match status" value="1"/>
</dbReference>
<evidence type="ECO:0000313" key="3">
    <source>
        <dbReference type="EMBL" id="RZC25742.1"/>
    </source>
</evidence>
<dbReference type="SUPFAM" id="SSF52200">
    <property type="entry name" value="Toll/Interleukin receptor TIR domain"/>
    <property type="match status" value="1"/>
</dbReference>
<reference evidence="3 4" key="1">
    <citation type="submission" date="2018-09" db="EMBL/GenBank/DDBJ databases">
        <title>A high-quality reference genome of wild soybean provides a powerful tool to mine soybean genomes.</title>
        <authorList>
            <person name="Xie M."/>
            <person name="Chung C.Y.L."/>
            <person name="Li M.-W."/>
            <person name="Wong F.-L."/>
            <person name="Chan T.-F."/>
            <person name="Lam H.-M."/>
        </authorList>
    </citation>
    <scope>NUCLEOTIDE SEQUENCE [LARGE SCALE GENOMIC DNA]</scope>
    <source>
        <strain evidence="4">cv. W05</strain>
        <tissue evidence="3">Hypocotyl of etiolated seedlings</tissue>
    </source>
</reference>
<proteinExistence type="predicted"/>
<dbReference type="EMBL" id="QZWG01000002">
    <property type="protein sequence ID" value="RZC25742.1"/>
    <property type="molecule type" value="Genomic_DNA"/>
</dbReference>
<gene>
    <name evidence="3" type="ORF">D0Y65_004443</name>
</gene>
<feature type="domain" description="TIR" evidence="2">
    <location>
        <begin position="14"/>
        <end position="126"/>
    </location>
</feature>
<protein>
    <submittedName>
        <fullName evidence="3">TMV resistance protein N</fullName>
    </submittedName>
</protein>
<evidence type="ECO:0000259" key="2">
    <source>
        <dbReference type="PROSITE" id="PS50104"/>
    </source>
</evidence>
<comment type="caution">
    <text evidence="3">The sequence shown here is derived from an EMBL/GenBank/DDBJ whole genome shotgun (WGS) entry which is preliminary data.</text>
</comment>
<dbReference type="Proteomes" id="UP000289340">
    <property type="component" value="Chromosome 2"/>
</dbReference>
<dbReference type="SMART" id="SM00255">
    <property type="entry name" value="TIR"/>
    <property type="match status" value="1"/>
</dbReference>
<dbReference type="PROSITE" id="PS50104">
    <property type="entry name" value="TIR"/>
    <property type="match status" value="1"/>
</dbReference>
<accession>A0A445LRN6</accession>
<dbReference type="PANTHER" id="PTHR32009:SF144">
    <property type="entry name" value="RESISTANCE PROTEIN (TIR-NBS-LRR CLASS), PUTATIVE-RELATED"/>
    <property type="match status" value="1"/>
</dbReference>
<evidence type="ECO:0000313" key="4">
    <source>
        <dbReference type="Proteomes" id="UP000289340"/>
    </source>
</evidence>
<evidence type="ECO:0000256" key="1">
    <source>
        <dbReference type="ARBA" id="ARBA00023027"/>
    </source>
</evidence>